<accession>A0A1T4SFC9</accession>
<protein>
    <submittedName>
        <fullName evidence="1">Uncharacterized protein</fullName>
    </submittedName>
</protein>
<dbReference type="RefSeq" id="WP_078746529.1">
    <property type="nucleotide sequence ID" value="NZ_FUXG01000030.1"/>
</dbReference>
<dbReference type="EMBL" id="MTSM01000029">
    <property type="protein sequence ID" value="OPX54301.1"/>
    <property type="molecule type" value="Genomic_DNA"/>
</dbReference>
<name>A0A1T4SFC9_9GAMM</name>
<reference evidence="1 2" key="1">
    <citation type="submission" date="2017-01" db="EMBL/GenBank/DDBJ databases">
        <title>Genome Sequencing of a Marine Spirillum, Oceanospirillum multiglobuliferum ATCC 33336, from Japan.</title>
        <authorList>
            <person name="Carney J.G."/>
            <person name="Trachtenberg A.M."/>
            <person name="Rheaume B.A."/>
            <person name="Linnane J.D."/>
            <person name="Pitts N.L."/>
            <person name="Mykles D.L."/>
            <person name="Maclea K.S."/>
        </authorList>
    </citation>
    <scope>NUCLEOTIDE SEQUENCE [LARGE SCALE GENOMIC DNA]</scope>
    <source>
        <strain evidence="1 2">ATCC 33336</strain>
    </source>
</reference>
<sequence length="89" mass="9501">MSNLSAGGWSEFSSDINADQMKVFQSAMEGLLGVQYSPVAVAQQVVAGMNYKFFCNAKEVYPGAGNEAAMVSISLPVNQHPVITDISRV</sequence>
<proteinExistence type="predicted"/>
<gene>
    <name evidence="1" type="ORF">BTE48_15020</name>
</gene>
<dbReference type="Proteomes" id="UP000191418">
    <property type="component" value="Unassembled WGS sequence"/>
</dbReference>
<organism evidence="1 2">
    <name type="scientific">Oceanospirillum multiglobuliferum</name>
    <dbReference type="NCBI Taxonomy" id="64969"/>
    <lineage>
        <taxon>Bacteria</taxon>
        <taxon>Pseudomonadati</taxon>
        <taxon>Pseudomonadota</taxon>
        <taxon>Gammaproteobacteria</taxon>
        <taxon>Oceanospirillales</taxon>
        <taxon>Oceanospirillaceae</taxon>
        <taxon>Oceanospirillum</taxon>
    </lineage>
</organism>
<dbReference type="OrthoDB" id="2051973at2"/>
<comment type="caution">
    <text evidence="1">The sequence shown here is derived from an EMBL/GenBank/DDBJ whole genome shotgun (WGS) entry which is preliminary data.</text>
</comment>
<dbReference type="SUPFAM" id="SSF54403">
    <property type="entry name" value="Cystatin/monellin"/>
    <property type="match status" value="1"/>
</dbReference>
<dbReference type="AlphaFoldDB" id="A0A1T4SFC9"/>
<dbReference type="InterPro" id="IPR046350">
    <property type="entry name" value="Cystatin_sf"/>
</dbReference>
<evidence type="ECO:0000313" key="1">
    <source>
        <dbReference type="EMBL" id="OPX54301.1"/>
    </source>
</evidence>
<keyword evidence="2" id="KW-1185">Reference proteome</keyword>
<evidence type="ECO:0000313" key="2">
    <source>
        <dbReference type="Proteomes" id="UP000191418"/>
    </source>
</evidence>